<dbReference type="Proteomes" id="UP000694846">
    <property type="component" value="Unplaced"/>
</dbReference>
<accession>A0A2S2QNH9</accession>
<evidence type="ECO:0000313" key="6">
    <source>
        <dbReference type="RefSeq" id="XP_025417717.1"/>
    </source>
</evidence>
<gene>
    <name evidence="1" type="primary">Fibp</name>
    <name evidence="3 4 5 6" type="synonym">LOC112688638</name>
    <name evidence="1" type="ORF">g.50383</name>
</gene>
<sequence length="386" mass="45303">MSYQIDPESINNNNKIIDCGRIIFHRNTMNSPSPEVDVFISNYTIVDPDVYHLWVNGYSASEAVSILKQYGILEEMGTTLDLVASDILDHYRTYSLLEKLIHYPTKLDQQLAFQIEPQTKHILVEKYYEIDDIVVREFLGKKLSSKHRKDLDEVSEKTSIAIKSCRRQFDNVKRVFKAVEELQGSVIQNISSIFLLSEDLAKKYGVIVFIACMRFETSKRKLQTLTFPDFYESTLCIMNKWTYPKNSPEFGDTDLDREFLLDLREVRILLDKEKDHKHVVCQKLKPEFLEKTYNSMEVNFRSLSRAIIGIAYNLHHNRDLRGFFLEVVERIIDPWKLLAWSKTDVMNFLKVYINSAIELDIFQDAEVKKAWERYMDVITTSVKQLY</sequence>
<dbReference type="PANTHER" id="PTHR13223">
    <property type="entry name" value="ACIDIC FIBROBLAST GROWTH FACTOR INTRACELLULAR BINDING PROTEIN"/>
    <property type="match status" value="1"/>
</dbReference>
<dbReference type="RefSeq" id="XP_025417713.1">
    <property type="nucleotide sequence ID" value="XM_025561928.1"/>
</dbReference>
<reference evidence="3 4" key="2">
    <citation type="submission" date="2025-04" db="UniProtKB">
        <authorList>
            <consortium name="RefSeq"/>
        </authorList>
    </citation>
    <scope>IDENTIFICATION</scope>
    <source>
        <tissue evidence="3 4">Whole body</tissue>
    </source>
</reference>
<dbReference type="RefSeq" id="XP_025417717.1">
    <property type="nucleotide sequence ID" value="XM_025561932.1"/>
</dbReference>
<keyword evidence="2" id="KW-1185">Reference proteome</keyword>
<evidence type="ECO:0000313" key="1">
    <source>
        <dbReference type="EMBL" id="MBY79298.1"/>
    </source>
</evidence>
<dbReference type="PANTHER" id="PTHR13223:SF2">
    <property type="entry name" value="ACIDIC FIBROBLAST GROWTH FACTOR INTRACELLULAR-BINDING PROTEIN"/>
    <property type="match status" value="1"/>
</dbReference>
<evidence type="ECO:0000313" key="3">
    <source>
        <dbReference type="RefSeq" id="XP_025417712.1"/>
    </source>
</evidence>
<dbReference type="GO" id="GO:0005634">
    <property type="term" value="C:nucleus"/>
    <property type="evidence" value="ECO:0007669"/>
    <property type="project" value="TreeGrafter"/>
</dbReference>
<dbReference type="EMBL" id="GGMS01010095">
    <property type="protein sequence ID" value="MBY79298.1"/>
    <property type="molecule type" value="Transcribed_RNA"/>
</dbReference>
<dbReference type="RefSeq" id="XP_025417712.1">
    <property type="nucleotide sequence ID" value="XM_025561927.1"/>
</dbReference>
<dbReference type="RefSeq" id="XP_025417716.1">
    <property type="nucleotide sequence ID" value="XM_025561931.1"/>
</dbReference>
<name>A0A2S2QNH9_9HEMI</name>
<dbReference type="Pfam" id="PF05427">
    <property type="entry name" value="FIBP"/>
    <property type="match status" value="1"/>
</dbReference>
<reference evidence="1" key="1">
    <citation type="submission" date="2018-04" db="EMBL/GenBank/DDBJ databases">
        <title>Transcriptome assembly of Sipha flava.</title>
        <authorList>
            <person name="Scully E.D."/>
            <person name="Geib S.M."/>
            <person name="Palmer N.A."/>
            <person name="Koch K."/>
            <person name="Bradshaw J."/>
            <person name="Heng-Moss T."/>
            <person name="Sarath G."/>
        </authorList>
    </citation>
    <scope>NUCLEOTIDE SEQUENCE</scope>
</reference>
<evidence type="ECO:0000313" key="5">
    <source>
        <dbReference type="RefSeq" id="XP_025417716.1"/>
    </source>
</evidence>
<evidence type="ECO:0000313" key="4">
    <source>
        <dbReference type="RefSeq" id="XP_025417713.1"/>
    </source>
</evidence>
<dbReference type="InterPro" id="IPR008614">
    <property type="entry name" value="FIBP"/>
</dbReference>
<protein>
    <submittedName>
        <fullName evidence="1 3 4">Acidic fibroblast growth factor intracellular-binding protein</fullName>
    </submittedName>
</protein>
<proteinExistence type="predicted"/>
<organism evidence="1">
    <name type="scientific">Sipha flava</name>
    <name type="common">yellow sugarcane aphid</name>
    <dbReference type="NCBI Taxonomy" id="143950"/>
    <lineage>
        <taxon>Eukaryota</taxon>
        <taxon>Metazoa</taxon>
        <taxon>Ecdysozoa</taxon>
        <taxon>Arthropoda</taxon>
        <taxon>Hexapoda</taxon>
        <taxon>Insecta</taxon>
        <taxon>Pterygota</taxon>
        <taxon>Neoptera</taxon>
        <taxon>Paraneoptera</taxon>
        <taxon>Hemiptera</taxon>
        <taxon>Sternorrhyncha</taxon>
        <taxon>Aphidomorpha</taxon>
        <taxon>Aphidoidea</taxon>
        <taxon>Aphididae</taxon>
        <taxon>Sipha</taxon>
    </lineage>
</organism>
<dbReference type="AlphaFoldDB" id="A0A2S2QNH9"/>
<evidence type="ECO:0000313" key="2">
    <source>
        <dbReference type="Proteomes" id="UP000694846"/>
    </source>
</evidence>
<dbReference type="OrthoDB" id="16955at2759"/>